<keyword evidence="2" id="KW-0560">Oxidoreductase</keyword>
<gene>
    <name evidence="5" type="ORF">GCM10023144_08590</name>
</gene>
<dbReference type="SUPFAM" id="SSF51197">
    <property type="entry name" value="Clavaminate synthase-like"/>
    <property type="match status" value="1"/>
</dbReference>
<accession>A0ABP8GKG1</accession>
<evidence type="ECO:0000259" key="4">
    <source>
        <dbReference type="Pfam" id="PF02668"/>
    </source>
</evidence>
<proteinExistence type="predicted"/>
<sequence>MGNFRSFGTSKREPAYPMAPVVDPAGWTPETLPPLESWSYRLSDRDCAEIVEATEDALRRGIPPEAVCTSNFRLGGFGEVLRDVRRELVDGRGMVMLRGFPVDRLDRLGQAVAYLGIGDHLGRRTSQNAKGHLIAHVKDTGANYADLNVRSYQTNAGLVLHSDACTHVGLLCLRTAKSGGQSMVASSVTVYNRMLERRPDLVEELAKDFYRSKAGEVNPGEQPFYKLPIFTFYKGYFSAVGAGAFIDKAQALPGVPPLTPIQKEAIRLYRETAVECSIDIPFAPGDIQFLNNCVTLHARRSYEDWPDPARKRHLLRLWLSDPDARPLPPEQFQGYVGSGVLLDGVTPNVSLDVAEYAE</sequence>
<dbReference type="Proteomes" id="UP001501671">
    <property type="component" value="Unassembled WGS sequence"/>
</dbReference>
<dbReference type="EMBL" id="BAABFO010000003">
    <property type="protein sequence ID" value="GAA4325850.1"/>
    <property type="molecule type" value="Genomic_DNA"/>
</dbReference>
<evidence type="ECO:0000256" key="2">
    <source>
        <dbReference type="ARBA" id="ARBA00023002"/>
    </source>
</evidence>
<keyword evidence="3" id="KW-0045">Antibiotic biosynthesis</keyword>
<dbReference type="Gene3D" id="3.60.130.10">
    <property type="entry name" value="Clavaminate synthase-like"/>
    <property type="match status" value="1"/>
</dbReference>
<dbReference type="GO" id="GO:0051213">
    <property type="term" value="F:dioxygenase activity"/>
    <property type="evidence" value="ECO:0007669"/>
    <property type="project" value="UniProtKB-KW"/>
</dbReference>
<protein>
    <submittedName>
        <fullName evidence="5">TauD/TfdA family dioxygenase</fullName>
    </submittedName>
</protein>
<dbReference type="PANTHER" id="PTHR10696:SF56">
    <property type="entry name" value="TAUD_TFDA-LIKE DOMAIN-CONTAINING PROTEIN"/>
    <property type="match status" value="1"/>
</dbReference>
<evidence type="ECO:0000313" key="6">
    <source>
        <dbReference type="Proteomes" id="UP001501671"/>
    </source>
</evidence>
<dbReference type="RefSeq" id="WP_345246689.1">
    <property type="nucleotide sequence ID" value="NZ_BAABFO010000003.1"/>
</dbReference>
<dbReference type="Pfam" id="PF02668">
    <property type="entry name" value="TauD"/>
    <property type="match status" value="1"/>
</dbReference>
<dbReference type="InterPro" id="IPR003819">
    <property type="entry name" value="TauD/TfdA-like"/>
</dbReference>
<evidence type="ECO:0000313" key="5">
    <source>
        <dbReference type="EMBL" id="GAA4325850.1"/>
    </source>
</evidence>
<feature type="domain" description="TauD/TfdA-like" evidence="4">
    <location>
        <begin position="71"/>
        <end position="318"/>
    </location>
</feature>
<dbReference type="PANTHER" id="PTHR10696">
    <property type="entry name" value="GAMMA-BUTYROBETAINE HYDROXYLASE-RELATED"/>
    <property type="match status" value="1"/>
</dbReference>
<keyword evidence="6" id="KW-1185">Reference proteome</keyword>
<evidence type="ECO:0000256" key="3">
    <source>
        <dbReference type="ARBA" id="ARBA00023194"/>
    </source>
</evidence>
<keyword evidence="5" id="KW-0223">Dioxygenase</keyword>
<evidence type="ECO:0000256" key="1">
    <source>
        <dbReference type="ARBA" id="ARBA00001954"/>
    </source>
</evidence>
<dbReference type="InterPro" id="IPR050411">
    <property type="entry name" value="AlphaKG_dependent_hydroxylases"/>
</dbReference>
<comment type="caution">
    <text evidence="5">The sequence shown here is derived from an EMBL/GenBank/DDBJ whole genome shotgun (WGS) entry which is preliminary data.</text>
</comment>
<reference evidence="6" key="1">
    <citation type="journal article" date="2019" name="Int. J. Syst. Evol. Microbiol.">
        <title>The Global Catalogue of Microorganisms (GCM) 10K type strain sequencing project: providing services to taxonomists for standard genome sequencing and annotation.</title>
        <authorList>
            <consortium name="The Broad Institute Genomics Platform"/>
            <consortium name="The Broad Institute Genome Sequencing Center for Infectious Disease"/>
            <person name="Wu L."/>
            <person name="Ma J."/>
        </authorList>
    </citation>
    <scope>NUCLEOTIDE SEQUENCE [LARGE SCALE GENOMIC DNA]</scope>
    <source>
        <strain evidence="6">JCM 17666</strain>
    </source>
</reference>
<organism evidence="5 6">
    <name type="scientific">Pigmentiphaga soli</name>
    <dbReference type="NCBI Taxonomy" id="1007095"/>
    <lineage>
        <taxon>Bacteria</taxon>
        <taxon>Pseudomonadati</taxon>
        <taxon>Pseudomonadota</taxon>
        <taxon>Betaproteobacteria</taxon>
        <taxon>Burkholderiales</taxon>
        <taxon>Alcaligenaceae</taxon>
        <taxon>Pigmentiphaga</taxon>
    </lineage>
</organism>
<dbReference type="InterPro" id="IPR042098">
    <property type="entry name" value="TauD-like_sf"/>
</dbReference>
<name>A0ABP8GKG1_9BURK</name>
<comment type="cofactor">
    <cofactor evidence="1">
        <name>Fe(2+)</name>
        <dbReference type="ChEBI" id="CHEBI:29033"/>
    </cofactor>
</comment>